<dbReference type="AlphaFoldDB" id="A0A382H578"/>
<protein>
    <recommendedName>
        <fullName evidence="2">NAD-dependent epimerase/dehydratase domain-containing protein</fullName>
    </recommendedName>
</protein>
<accession>A0A382H578</accession>
<gene>
    <name evidence="1" type="ORF">METZ01_LOCUS235298</name>
</gene>
<reference evidence="1" key="1">
    <citation type="submission" date="2018-05" db="EMBL/GenBank/DDBJ databases">
        <authorList>
            <person name="Lanie J.A."/>
            <person name="Ng W.-L."/>
            <person name="Kazmierczak K.M."/>
            <person name="Andrzejewski T.M."/>
            <person name="Davidsen T.M."/>
            <person name="Wayne K.J."/>
            <person name="Tettelin H."/>
            <person name="Glass J.I."/>
            <person name="Rusch D."/>
            <person name="Podicherti R."/>
            <person name="Tsui H.-C.T."/>
            <person name="Winkler M.E."/>
        </authorList>
    </citation>
    <scope>NUCLEOTIDE SEQUENCE</scope>
</reference>
<dbReference type="EMBL" id="UINC01059246">
    <property type="protein sequence ID" value="SVB82444.1"/>
    <property type="molecule type" value="Genomic_DNA"/>
</dbReference>
<evidence type="ECO:0000313" key="1">
    <source>
        <dbReference type="EMBL" id="SVB82444.1"/>
    </source>
</evidence>
<evidence type="ECO:0008006" key="2">
    <source>
        <dbReference type="Google" id="ProtNLM"/>
    </source>
</evidence>
<feature type="non-terminal residue" evidence="1">
    <location>
        <position position="1"/>
    </location>
</feature>
<name>A0A382H578_9ZZZZ</name>
<organism evidence="1">
    <name type="scientific">marine metagenome</name>
    <dbReference type="NCBI Taxonomy" id="408172"/>
    <lineage>
        <taxon>unclassified sequences</taxon>
        <taxon>metagenomes</taxon>
        <taxon>ecological metagenomes</taxon>
    </lineage>
</organism>
<proteinExistence type="predicted"/>
<sequence length="116" mass="12844">RMGHVNVIWQGDANAQALRALGHCTMPHSALNVTGPGVTAISWLAKEFAKRFGKEVTLQGEPAREAWLINTAQAEKLFGYPMVSLLHMIDWVADWVSRDGVSLGKPTHFEVRDGNY</sequence>